<feature type="coiled-coil region" evidence="1">
    <location>
        <begin position="455"/>
        <end position="489"/>
    </location>
</feature>
<dbReference type="Proteomes" id="UP001359485">
    <property type="component" value="Unassembled WGS sequence"/>
</dbReference>
<dbReference type="PROSITE" id="PS51969">
    <property type="entry name" value="CBM39"/>
    <property type="match status" value="1"/>
</dbReference>
<protein>
    <recommendedName>
        <fullName evidence="4">CBM39 domain-containing protein</fullName>
    </recommendedName>
</protein>
<dbReference type="Pfam" id="PF15886">
    <property type="entry name" value="CBM39"/>
    <property type="match status" value="1"/>
</dbReference>
<evidence type="ECO:0000259" key="4">
    <source>
        <dbReference type="PROSITE" id="PS51969"/>
    </source>
</evidence>
<feature type="domain" description="CBM39" evidence="4">
    <location>
        <begin position="22"/>
        <end position="118"/>
    </location>
</feature>
<feature type="compositionally biased region" description="Polar residues" evidence="2">
    <location>
        <begin position="315"/>
        <end position="330"/>
    </location>
</feature>
<organism evidence="5 6">
    <name type="scientific">Polyplax serrata</name>
    <name type="common">Common mouse louse</name>
    <dbReference type="NCBI Taxonomy" id="468196"/>
    <lineage>
        <taxon>Eukaryota</taxon>
        <taxon>Metazoa</taxon>
        <taxon>Ecdysozoa</taxon>
        <taxon>Arthropoda</taxon>
        <taxon>Hexapoda</taxon>
        <taxon>Insecta</taxon>
        <taxon>Pterygota</taxon>
        <taxon>Neoptera</taxon>
        <taxon>Paraneoptera</taxon>
        <taxon>Psocodea</taxon>
        <taxon>Troctomorpha</taxon>
        <taxon>Phthiraptera</taxon>
        <taxon>Anoplura</taxon>
        <taxon>Polyplacidae</taxon>
        <taxon>Polyplax</taxon>
    </lineage>
</organism>
<dbReference type="EMBL" id="JAWJWF010000001">
    <property type="protein sequence ID" value="KAK6640621.1"/>
    <property type="molecule type" value="Genomic_DNA"/>
</dbReference>
<keyword evidence="1" id="KW-0175">Coiled coil</keyword>
<proteinExistence type="predicted"/>
<reference evidence="5 6" key="1">
    <citation type="submission" date="2023-09" db="EMBL/GenBank/DDBJ databases">
        <title>Genomes of two closely related lineages of the louse Polyplax serrata with different host specificities.</title>
        <authorList>
            <person name="Martinu J."/>
            <person name="Tarabai H."/>
            <person name="Stefka J."/>
            <person name="Hypsa V."/>
        </authorList>
    </citation>
    <scope>NUCLEOTIDE SEQUENCE [LARGE SCALE GENOMIC DNA]</scope>
    <source>
        <strain evidence="5">98ZLc_SE</strain>
    </source>
</reference>
<evidence type="ECO:0000313" key="5">
    <source>
        <dbReference type="EMBL" id="KAK6640621.1"/>
    </source>
</evidence>
<evidence type="ECO:0000256" key="1">
    <source>
        <dbReference type="SAM" id="Coils"/>
    </source>
</evidence>
<feature type="signal peptide" evidence="3">
    <location>
        <begin position="1"/>
        <end position="16"/>
    </location>
</feature>
<dbReference type="InterPro" id="IPR031756">
    <property type="entry name" value="BGBP_N"/>
</dbReference>
<feature type="region of interest" description="Disordered" evidence="2">
    <location>
        <begin position="276"/>
        <end position="330"/>
    </location>
</feature>
<keyword evidence="3" id="KW-0732">Signal</keyword>
<evidence type="ECO:0000256" key="2">
    <source>
        <dbReference type="SAM" id="MobiDB-lite"/>
    </source>
</evidence>
<feature type="compositionally biased region" description="Basic and acidic residues" evidence="2">
    <location>
        <begin position="281"/>
        <end position="290"/>
    </location>
</feature>
<gene>
    <name evidence="5" type="ORF">RUM44_012317</name>
</gene>
<keyword evidence="6" id="KW-1185">Reference proteome</keyword>
<dbReference type="Gene3D" id="2.60.40.2140">
    <property type="entry name" value="Beta-1,3-glucan-recognition protein, N-terminal domain"/>
    <property type="match status" value="1"/>
</dbReference>
<comment type="caution">
    <text evidence="5">The sequence shown here is derived from an EMBL/GenBank/DDBJ whole genome shotgun (WGS) entry which is preliminary data.</text>
</comment>
<dbReference type="InterPro" id="IPR043030">
    <property type="entry name" value="BGBP_N_sf"/>
</dbReference>
<evidence type="ECO:0000256" key="3">
    <source>
        <dbReference type="SAM" id="SignalP"/>
    </source>
</evidence>
<feature type="compositionally biased region" description="Polar residues" evidence="2">
    <location>
        <begin position="291"/>
        <end position="300"/>
    </location>
</feature>
<feature type="chain" id="PRO_5046498054" description="CBM39 domain-containing protein" evidence="3">
    <location>
        <begin position="17"/>
        <end position="493"/>
    </location>
</feature>
<sequence>MKSVLLVLVLVSSVFGTTEIRYDIPEPTFDVYTPRGLRISIVADSPDVQDVEFTLTVPGRRDPVVHKSSSPERGYWTFWDPTVMVHQHEKIRYKIVVTHHGDLFCSREGVHVVQRVLPLGSQTETHSNINQGQKVVSAFPTLDESEHHVGRISSGKSSNFKSSYSMYKNSDLKPVTKSTTSTTSSTFYLKPSGAVEASGYQEGSSYDSTKNKEQQWEHYRRELTAEELEKMRQIYGAGFDLNGWKMLPGGIKNFDKSYFASELKYGPTAPEIFGANSPGKAEFHESHQTHETSSFSQSGRPSLRFQFEGAERSDTATSESSYKQETAEQVRQSLPAARVVQRTNEYVHEERTIPSRDQVISERAMHSSYSNDYSHHDQRKVKPAFRAEFNSADRVRTENRAQSYQGNIFTSYKSVKPRFPQECTLTPDSDYTSFGNLREVERFARELSCLASIAETSLKDEINELKQKNSYYEKKLDVLEEEMRQFRRSCKCQ</sequence>
<accession>A0ABR1BAZ6</accession>
<name>A0ABR1BAZ6_POLSC</name>
<evidence type="ECO:0000313" key="6">
    <source>
        <dbReference type="Proteomes" id="UP001359485"/>
    </source>
</evidence>